<feature type="compositionally biased region" description="Low complexity" evidence="1">
    <location>
        <begin position="34"/>
        <end position="55"/>
    </location>
</feature>
<protein>
    <submittedName>
        <fullName evidence="2">Uncharacterized protein</fullName>
    </submittedName>
</protein>
<dbReference type="AlphaFoldDB" id="A0A6A6UT48"/>
<keyword evidence="3" id="KW-1185">Reference proteome</keyword>
<gene>
    <name evidence="2" type="ORF">BT63DRAFT_462166</name>
</gene>
<name>A0A6A6UT48_9PEZI</name>
<feature type="compositionally biased region" description="Basic and acidic residues" evidence="1">
    <location>
        <begin position="125"/>
        <end position="158"/>
    </location>
</feature>
<feature type="region of interest" description="Disordered" evidence="1">
    <location>
        <begin position="277"/>
        <end position="299"/>
    </location>
</feature>
<feature type="region of interest" description="Disordered" evidence="1">
    <location>
        <begin position="15"/>
        <end position="55"/>
    </location>
</feature>
<dbReference type="Proteomes" id="UP000799302">
    <property type="component" value="Unassembled WGS sequence"/>
</dbReference>
<organism evidence="2 3">
    <name type="scientific">Microthyrium microscopicum</name>
    <dbReference type="NCBI Taxonomy" id="703497"/>
    <lineage>
        <taxon>Eukaryota</taxon>
        <taxon>Fungi</taxon>
        <taxon>Dikarya</taxon>
        <taxon>Ascomycota</taxon>
        <taxon>Pezizomycotina</taxon>
        <taxon>Dothideomycetes</taxon>
        <taxon>Dothideomycetes incertae sedis</taxon>
        <taxon>Microthyriales</taxon>
        <taxon>Microthyriaceae</taxon>
        <taxon>Microthyrium</taxon>
    </lineage>
</organism>
<feature type="region of interest" description="Disordered" evidence="1">
    <location>
        <begin position="106"/>
        <end position="162"/>
    </location>
</feature>
<evidence type="ECO:0000256" key="1">
    <source>
        <dbReference type="SAM" id="MobiDB-lite"/>
    </source>
</evidence>
<accession>A0A6A6UT48</accession>
<dbReference type="EMBL" id="MU004230">
    <property type="protein sequence ID" value="KAF2674607.1"/>
    <property type="molecule type" value="Genomic_DNA"/>
</dbReference>
<proteinExistence type="predicted"/>
<evidence type="ECO:0000313" key="2">
    <source>
        <dbReference type="EMBL" id="KAF2674607.1"/>
    </source>
</evidence>
<sequence length="299" mass="33827">MKFISLSAFRARFRTAAPRSNSTPNAPPTIIHQSPAPTSPSSPSLERPSSPTLSEQPIPLTIQLVHPIYAARHTIASAIIDPTSTQDSVADHVIRRIYASKTYVGPDSSDSSFFDHPNYWDDEVPEHRRESERRDRREQRQVDREEGSGHGKGKEKGRGGRTRKVRECNFTWRVIEEGTMGAIRRSVSWRRGDWYRTTFVIRDPRPRGLRTRGQQGQQQRVVVPKLVQQTQSNAWWRPSTWTGTRAAGQPRRRSSGEIDDEAEVVFSRASGMKAGYIARTGGRRTSTQSDSAAFLSPRY</sequence>
<evidence type="ECO:0000313" key="3">
    <source>
        <dbReference type="Proteomes" id="UP000799302"/>
    </source>
</evidence>
<reference evidence="2" key="1">
    <citation type="journal article" date="2020" name="Stud. Mycol.">
        <title>101 Dothideomycetes genomes: a test case for predicting lifestyles and emergence of pathogens.</title>
        <authorList>
            <person name="Haridas S."/>
            <person name="Albert R."/>
            <person name="Binder M."/>
            <person name="Bloem J."/>
            <person name="Labutti K."/>
            <person name="Salamov A."/>
            <person name="Andreopoulos B."/>
            <person name="Baker S."/>
            <person name="Barry K."/>
            <person name="Bills G."/>
            <person name="Bluhm B."/>
            <person name="Cannon C."/>
            <person name="Castanera R."/>
            <person name="Culley D."/>
            <person name="Daum C."/>
            <person name="Ezra D."/>
            <person name="Gonzalez J."/>
            <person name="Henrissat B."/>
            <person name="Kuo A."/>
            <person name="Liang C."/>
            <person name="Lipzen A."/>
            <person name="Lutzoni F."/>
            <person name="Magnuson J."/>
            <person name="Mondo S."/>
            <person name="Nolan M."/>
            <person name="Ohm R."/>
            <person name="Pangilinan J."/>
            <person name="Park H.-J."/>
            <person name="Ramirez L."/>
            <person name="Alfaro M."/>
            <person name="Sun H."/>
            <person name="Tritt A."/>
            <person name="Yoshinaga Y."/>
            <person name="Zwiers L.-H."/>
            <person name="Turgeon B."/>
            <person name="Goodwin S."/>
            <person name="Spatafora J."/>
            <person name="Crous P."/>
            <person name="Grigoriev I."/>
        </authorList>
    </citation>
    <scope>NUCLEOTIDE SEQUENCE</scope>
    <source>
        <strain evidence="2">CBS 115976</strain>
    </source>
</reference>